<organism evidence="1 2">
    <name type="scientific">Rhizopus delemar</name>
    <dbReference type="NCBI Taxonomy" id="936053"/>
    <lineage>
        <taxon>Eukaryota</taxon>
        <taxon>Fungi</taxon>
        <taxon>Fungi incertae sedis</taxon>
        <taxon>Mucoromycota</taxon>
        <taxon>Mucoromycotina</taxon>
        <taxon>Mucoromycetes</taxon>
        <taxon>Mucorales</taxon>
        <taxon>Mucorineae</taxon>
        <taxon>Rhizopodaceae</taxon>
        <taxon>Rhizopus</taxon>
    </lineage>
</organism>
<protein>
    <submittedName>
        <fullName evidence="1">Uncharacterized protein</fullName>
    </submittedName>
</protein>
<dbReference type="AlphaFoldDB" id="A0A9P6XT09"/>
<reference evidence="1 2" key="1">
    <citation type="journal article" date="2020" name="Microb. Genom.">
        <title>Genetic diversity of clinical and environmental Mucorales isolates obtained from an investigation of mucormycosis cases among solid organ transplant recipients.</title>
        <authorList>
            <person name="Nguyen M.H."/>
            <person name="Kaul D."/>
            <person name="Muto C."/>
            <person name="Cheng S.J."/>
            <person name="Richter R.A."/>
            <person name="Bruno V.M."/>
            <person name="Liu G."/>
            <person name="Beyhan S."/>
            <person name="Sundermann A.J."/>
            <person name="Mounaud S."/>
            <person name="Pasculle A.W."/>
            <person name="Nierman W.C."/>
            <person name="Driscoll E."/>
            <person name="Cumbie R."/>
            <person name="Clancy C.J."/>
            <person name="Dupont C.L."/>
        </authorList>
    </citation>
    <scope>NUCLEOTIDE SEQUENCE [LARGE SCALE GENOMIC DNA]</scope>
    <source>
        <strain evidence="1 2">GL24</strain>
    </source>
</reference>
<keyword evidence="2" id="KW-1185">Reference proteome</keyword>
<dbReference type="Proteomes" id="UP000740926">
    <property type="component" value="Unassembled WGS sequence"/>
</dbReference>
<proteinExistence type="predicted"/>
<accession>A0A9P6XT09</accession>
<evidence type="ECO:0000313" key="1">
    <source>
        <dbReference type="EMBL" id="KAG1531927.1"/>
    </source>
</evidence>
<evidence type="ECO:0000313" key="2">
    <source>
        <dbReference type="Proteomes" id="UP000740926"/>
    </source>
</evidence>
<gene>
    <name evidence="1" type="ORF">G6F50_016443</name>
</gene>
<sequence length="133" mass="14044">MQACGGNADFAAQAELAAVGKARGGIDHHHRRAQRVDEALGIAAVFGGNHFGVVGGIAADVGNGRIQIVDHAYRQHQVEELGGVILVGGGAAAWQLRLGTLVRTQLHTALAQRPCHAWQECIGHVAVHQQRLQ</sequence>
<dbReference type="EMBL" id="JAANIU010010359">
    <property type="protein sequence ID" value="KAG1531927.1"/>
    <property type="molecule type" value="Genomic_DNA"/>
</dbReference>
<comment type="caution">
    <text evidence="1">The sequence shown here is derived from an EMBL/GenBank/DDBJ whole genome shotgun (WGS) entry which is preliminary data.</text>
</comment>
<name>A0A9P6XT09_9FUNG</name>